<gene>
    <name evidence="7" type="ORF">PMH09_02865</name>
</gene>
<dbReference type="Gene3D" id="3.30.420.40">
    <property type="match status" value="2"/>
</dbReference>
<keyword evidence="8" id="KW-1185">Reference proteome</keyword>
<evidence type="ECO:0000256" key="5">
    <source>
        <dbReference type="ARBA" id="ARBA00023186"/>
    </source>
</evidence>
<dbReference type="SUPFAM" id="SSF53067">
    <property type="entry name" value="Actin-like ATPase domain"/>
    <property type="match status" value="2"/>
</dbReference>
<sequence>MAIAIDFGTSNTAITRWNPVTETPETLSLPNYSLQQPPNPPTIPSLVYVENAESGQVLIGQQVRDRGLDLTSDPRFFRNFKRGIGTEVQGFLPELDGTSLSFERVGTWFLQGILNEVNLEESLILTVPVDSFETYRYWLGELCQTVSVGKVRIIDEPTAAALGYGVSDRNLILVVDFGGGTLDFSLVQLNSDSSDKSSSNNPLGFVLKWGDKSFVQQSAQQVKTARVLAKEGLNLGGSDLDGWIADKLISEHELTRSRALTRLAEKLKIALSTQQKASEIYFDRESLETYEFTLNRKQFQEILTEQKLFIRLDSSLERVLQQAKRQGIQKDEIDAVLLVGGSSQIPSVQAWIKGYFTEQKVRCDRPFEAISQGALQLDRGVELTDFLYHSYGIRYWNRRTKSHSWHPIIKEGQPYPMSNPVELTLGASMEQQPKIELILGELGAETGGTEIYFDGDRLIAQILSSDTRSVIALNDDENARTIATLNPPGIPGNDRIRLRFQVDGDRVLRLSVEDLLTNQTLLDNRAVVQLS</sequence>
<evidence type="ECO:0000256" key="4">
    <source>
        <dbReference type="ARBA" id="ARBA00023016"/>
    </source>
</evidence>
<keyword evidence="4" id="KW-0346">Stress response</keyword>
<dbReference type="RefSeq" id="WP_283756776.1">
    <property type="nucleotide sequence ID" value="NZ_JAQOSQ010000002.1"/>
</dbReference>
<dbReference type="InterPro" id="IPR043129">
    <property type="entry name" value="ATPase_NBD"/>
</dbReference>
<dbReference type="Proteomes" id="UP001232992">
    <property type="component" value="Unassembled WGS sequence"/>
</dbReference>
<name>A0ABT7BV18_9CYAN</name>
<dbReference type="PRINTS" id="PR00301">
    <property type="entry name" value="HEATSHOCK70"/>
</dbReference>
<comment type="caution">
    <text evidence="7">The sequence shown here is derived from an EMBL/GenBank/DDBJ whole genome shotgun (WGS) entry which is preliminary data.</text>
</comment>
<dbReference type="PANTHER" id="PTHR19375">
    <property type="entry name" value="HEAT SHOCK PROTEIN 70KDA"/>
    <property type="match status" value="1"/>
</dbReference>
<evidence type="ECO:0000313" key="7">
    <source>
        <dbReference type="EMBL" id="MDJ1182123.1"/>
    </source>
</evidence>
<keyword evidence="2 6" id="KW-0547">Nucleotide-binding</keyword>
<keyword evidence="3 6" id="KW-0067">ATP-binding</keyword>
<evidence type="ECO:0000256" key="2">
    <source>
        <dbReference type="ARBA" id="ARBA00022741"/>
    </source>
</evidence>
<dbReference type="EMBL" id="JAQOSQ010000002">
    <property type="protein sequence ID" value="MDJ1182123.1"/>
    <property type="molecule type" value="Genomic_DNA"/>
</dbReference>
<evidence type="ECO:0000256" key="3">
    <source>
        <dbReference type="ARBA" id="ARBA00022840"/>
    </source>
</evidence>
<reference evidence="7 8" key="1">
    <citation type="submission" date="2023-01" db="EMBL/GenBank/DDBJ databases">
        <title>Novel diversity within Roseofilum (Cyanobacteria; Desertifilaceae) from marine benthic mats with descriptions of four novel species.</title>
        <authorList>
            <person name="Wang Y."/>
            <person name="Berthold D.E."/>
            <person name="Hu J."/>
            <person name="Lefler F.W."/>
            <person name="Laughinghouse H.D. IV."/>
        </authorList>
    </citation>
    <scope>NUCLEOTIDE SEQUENCE [LARGE SCALE GENOMIC DNA]</scope>
    <source>
        <strain evidence="7 8">BLCC-M143</strain>
    </source>
</reference>
<dbReference type="PROSITE" id="PS00329">
    <property type="entry name" value="HSP70_2"/>
    <property type="match status" value="1"/>
</dbReference>
<keyword evidence="5" id="KW-0143">Chaperone</keyword>
<evidence type="ECO:0000256" key="6">
    <source>
        <dbReference type="RuleBase" id="RU003322"/>
    </source>
</evidence>
<proteinExistence type="inferred from homology"/>
<dbReference type="Pfam" id="PF00012">
    <property type="entry name" value="HSP70"/>
    <property type="match status" value="2"/>
</dbReference>
<evidence type="ECO:0000313" key="8">
    <source>
        <dbReference type="Proteomes" id="UP001232992"/>
    </source>
</evidence>
<dbReference type="PROSITE" id="PS01036">
    <property type="entry name" value="HSP70_3"/>
    <property type="match status" value="1"/>
</dbReference>
<accession>A0ABT7BV18</accession>
<organism evidence="7 8">
    <name type="scientific">Roseofilum casamattae BLCC-M143</name>
    <dbReference type="NCBI Taxonomy" id="3022442"/>
    <lineage>
        <taxon>Bacteria</taxon>
        <taxon>Bacillati</taxon>
        <taxon>Cyanobacteriota</taxon>
        <taxon>Cyanophyceae</taxon>
        <taxon>Desertifilales</taxon>
        <taxon>Desertifilaceae</taxon>
        <taxon>Roseofilum</taxon>
        <taxon>Roseofilum casamattae</taxon>
    </lineage>
</organism>
<protein>
    <submittedName>
        <fullName evidence="7">Hsp70 family protein</fullName>
    </submittedName>
</protein>
<comment type="similarity">
    <text evidence="1 6">Belongs to the heat shock protein 70 family.</text>
</comment>
<evidence type="ECO:0000256" key="1">
    <source>
        <dbReference type="ARBA" id="ARBA00007381"/>
    </source>
</evidence>
<dbReference type="Gene3D" id="3.90.640.10">
    <property type="entry name" value="Actin, Chain A, domain 4"/>
    <property type="match status" value="1"/>
</dbReference>
<dbReference type="InterPro" id="IPR013126">
    <property type="entry name" value="Hsp_70_fam"/>
</dbReference>
<dbReference type="InterPro" id="IPR018181">
    <property type="entry name" value="Heat_shock_70_CS"/>
</dbReference>